<evidence type="ECO:0000256" key="5">
    <source>
        <dbReference type="ARBA" id="ARBA00022826"/>
    </source>
</evidence>
<feature type="transmembrane region" description="Helical" evidence="12">
    <location>
        <begin position="93"/>
        <end position="111"/>
    </location>
</feature>
<keyword evidence="10 12" id="KW-0472">Membrane</keyword>
<dbReference type="InterPro" id="IPR027359">
    <property type="entry name" value="Volt_channel_dom_sf"/>
</dbReference>
<dbReference type="RefSeq" id="WP_254167880.1">
    <property type="nucleotide sequence ID" value="NZ_JAHESF010000029.1"/>
</dbReference>
<dbReference type="PRINTS" id="PR00169">
    <property type="entry name" value="KCHANNEL"/>
</dbReference>
<keyword evidence="6" id="KW-0851">Voltage-gated channel</keyword>
<evidence type="ECO:0000256" key="6">
    <source>
        <dbReference type="ARBA" id="ARBA00022882"/>
    </source>
</evidence>
<evidence type="ECO:0000256" key="2">
    <source>
        <dbReference type="ARBA" id="ARBA00022448"/>
    </source>
</evidence>
<name>A0AAP2DNN8_9BACT</name>
<organism evidence="14 15">
    <name type="scientific">Chryseosolibacter histidini</name>
    <dbReference type="NCBI Taxonomy" id="2782349"/>
    <lineage>
        <taxon>Bacteria</taxon>
        <taxon>Pseudomonadati</taxon>
        <taxon>Bacteroidota</taxon>
        <taxon>Cytophagia</taxon>
        <taxon>Cytophagales</taxon>
        <taxon>Chryseotaleaceae</taxon>
        <taxon>Chryseosolibacter</taxon>
    </lineage>
</organism>
<dbReference type="EMBL" id="JAHESF010000029">
    <property type="protein sequence ID" value="MBT1699735.1"/>
    <property type="molecule type" value="Genomic_DNA"/>
</dbReference>
<dbReference type="SUPFAM" id="SSF81324">
    <property type="entry name" value="Voltage-gated potassium channels"/>
    <property type="match status" value="1"/>
</dbReference>
<dbReference type="GO" id="GO:0005249">
    <property type="term" value="F:voltage-gated potassium channel activity"/>
    <property type="evidence" value="ECO:0007669"/>
    <property type="project" value="InterPro"/>
</dbReference>
<sequence>MRLRKWVFNLLEPSASGSRASKAIELLLITLIFLNIVAIILESVKEINEVYADFFHEIEYFSVVIFTIEYALRIWTAPENPKFAKFRLKRLQYGISTMSIIDLFSILPYYVSIALNLVPVDLRFIRVIRLFRLIRVLKIARYLKALNLIQAVLRERKEQIVLSVMFIVFLLVMVSTIMYYVEHDAQPEKFSSIPATMWWGIETLTTVGYGDMIPSTTLGRILGGAIAILGIGLFALPAGILSSGLTDHLHGNKKKYKRCPHCGGELHE</sequence>
<dbReference type="AlphaFoldDB" id="A0AAP2DNN8"/>
<dbReference type="PANTHER" id="PTHR11537:SF254">
    <property type="entry name" value="POTASSIUM VOLTAGE-GATED CHANNEL PROTEIN SHAB"/>
    <property type="match status" value="1"/>
</dbReference>
<evidence type="ECO:0000313" key="15">
    <source>
        <dbReference type="Proteomes" id="UP001319200"/>
    </source>
</evidence>
<evidence type="ECO:0000313" key="14">
    <source>
        <dbReference type="EMBL" id="MBT1699735.1"/>
    </source>
</evidence>
<evidence type="ECO:0000256" key="9">
    <source>
        <dbReference type="ARBA" id="ARBA00023065"/>
    </source>
</evidence>
<feature type="domain" description="Ion transport" evidence="13">
    <location>
        <begin position="22"/>
        <end position="243"/>
    </location>
</feature>
<dbReference type="GO" id="GO:0008076">
    <property type="term" value="C:voltage-gated potassium channel complex"/>
    <property type="evidence" value="ECO:0007669"/>
    <property type="project" value="InterPro"/>
</dbReference>
<keyword evidence="4 12" id="KW-0812">Transmembrane</keyword>
<dbReference type="Proteomes" id="UP001319200">
    <property type="component" value="Unassembled WGS sequence"/>
</dbReference>
<evidence type="ECO:0000256" key="4">
    <source>
        <dbReference type="ARBA" id="ARBA00022692"/>
    </source>
</evidence>
<keyword evidence="3" id="KW-0633">Potassium transport</keyword>
<dbReference type="Pfam" id="PF00520">
    <property type="entry name" value="Ion_trans"/>
    <property type="match status" value="1"/>
</dbReference>
<evidence type="ECO:0000256" key="8">
    <source>
        <dbReference type="ARBA" id="ARBA00022989"/>
    </source>
</evidence>
<keyword evidence="2" id="KW-0813">Transport</keyword>
<keyword evidence="7" id="KW-0630">Potassium</keyword>
<keyword evidence="9" id="KW-0406">Ion transport</keyword>
<keyword evidence="5" id="KW-0631">Potassium channel</keyword>
<proteinExistence type="predicted"/>
<reference evidence="14 15" key="1">
    <citation type="submission" date="2021-05" db="EMBL/GenBank/DDBJ databases">
        <title>A Polyphasic approach of four new species of the genus Ohtaekwangia: Ohtaekwangia histidinii sp. nov., Ohtaekwangia cretensis sp. nov., Ohtaekwangia indiensis sp. nov., Ohtaekwangia reichenbachii sp. nov. from diverse environment.</title>
        <authorList>
            <person name="Octaviana S."/>
        </authorList>
    </citation>
    <scope>NUCLEOTIDE SEQUENCE [LARGE SCALE GENOMIC DNA]</scope>
    <source>
        <strain evidence="14 15">PWU4</strain>
    </source>
</reference>
<keyword evidence="11" id="KW-0407">Ion channel</keyword>
<dbReference type="GO" id="GO:0001508">
    <property type="term" value="P:action potential"/>
    <property type="evidence" value="ECO:0007669"/>
    <property type="project" value="TreeGrafter"/>
</dbReference>
<comment type="caution">
    <text evidence="14">The sequence shown here is derived from an EMBL/GenBank/DDBJ whole genome shotgun (WGS) entry which is preliminary data.</text>
</comment>
<gene>
    <name evidence="14" type="ORF">KK083_22805</name>
</gene>
<feature type="transmembrane region" description="Helical" evidence="12">
    <location>
        <begin position="23"/>
        <end position="42"/>
    </location>
</feature>
<dbReference type="PANTHER" id="PTHR11537">
    <property type="entry name" value="VOLTAGE-GATED POTASSIUM CHANNEL"/>
    <property type="match status" value="1"/>
</dbReference>
<dbReference type="InterPro" id="IPR028325">
    <property type="entry name" value="VG_K_chnl"/>
</dbReference>
<evidence type="ECO:0000256" key="11">
    <source>
        <dbReference type="ARBA" id="ARBA00023303"/>
    </source>
</evidence>
<protein>
    <submittedName>
        <fullName evidence="14">Ion transporter</fullName>
    </submittedName>
</protein>
<evidence type="ECO:0000256" key="10">
    <source>
        <dbReference type="ARBA" id="ARBA00023136"/>
    </source>
</evidence>
<accession>A0AAP2DNN8</accession>
<evidence type="ECO:0000256" key="7">
    <source>
        <dbReference type="ARBA" id="ARBA00022958"/>
    </source>
</evidence>
<dbReference type="Gene3D" id="1.10.287.70">
    <property type="match status" value="1"/>
</dbReference>
<dbReference type="FunFam" id="1.10.287.70:FF:000028">
    <property type="entry name" value="potassium voltage-gated channel subfamily D member 3"/>
    <property type="match status" value="1"/>
</dbReference>
<evidence type="ECO:0000256" key="12">
    <source>
        <dbReference type="SAM" id="Phobius"/>
    </source>
</evidence>
<dbReference type="Gene3D" id="1.20.120.350">
    <property type="entry name" value="Voltage-gated potassium channels. Chain C"/>
    <property type="match status" value="1"/>
</dbReference>
<comment type="subcellular location">
    <subcellularLocation>
        <location evidence="1">Membrane</location>
        <topology evidence="1">Multi-pass membrane protein</topology>
    </subcellularLocation>
</comment>
<evidence type="ECO:0000259" key="13">
    <source>
        <dbReference type="Pfam" id="PF00520"/>
    </source>
</evidence>
<feature type="transmembrane region" description="Helical" evidence="12">
    <location>
        <begin position="221"/>
        <end position="245"/>
    </location>
</feature>
<evidence type="ECO:0000256" key="1">
    <source>
        <dbReference type="ARBA" id="ARBA00004141"/>
    </source>
</evidence>
<keyword evidence="8 12" id="KW-1133">Transmembrane helix</keyword>
<keyword evidence="15" id="KW-1185">Reference proteome</keyword>
<feature type="transmembrane region" description="Helical" evidence="12">
    <location>
        <begin position="160"/>
        <end position="181"/>
    </location>
</feature>
<evidence type="ECO:0000256" key="3">
    <source>
        <dbReference type="ARBA" id="ARBA00022538"/>
    </source>
</evidence>
<dbReference type="InterPro" id="IPR005821">
    <property type="entry name" value="Ion_trans_dom"/>
</dbReference>